<dbReference type="EMBL" id="JAGTXO010000055">
    <property type="protein sequence ID" value="KAG8458260.1"/>
    <property type="molecule type" value="Genomic_DNA"/>
</dbReference>
<evidence type="ECO:0000313" key="2">
    <source>
        <dbReference type="Proteomes" id="UP000751190"/>
    </source>
</evidence>
<organism evidence="1 2">
    <name type="scientific">Diacronema lutheri</name>
    <name type="common">Unicellular marine alga</name>
    <name type="synonym">Monochrysis lutheri</name>
    <dbReference type="NCBI Taxonomy" id="2081491"/>
    <lineage>
        <taxon>Eukaryota</taxon>
        <taxon>Haptista</taxon>
        <taxon>Haptophyta</taxon>
        <taxon>Pavlovophyceae</taxon>
        <taxon>Pavlovales</taxon>
        <taxon>Pavlovaceae</taxon>
        <taxon>Diacronema</taxon>
    </lineage>
</organism>
<keyword evidence="2" id="KW-1185">Reference proteome</keyword>
<name>A0A8J5XCK9_DIALT</name>
<sequence length="512" mass="56097">MMVGVQNGWTRERWDRRQVALVGTVGICTLLAVTESGRAIFAHPRGVQLPHSAVNAASVVAHKFDASCKLSNWVGLGKCKHGMSEPGCAEAYDGWFTAGCLCDYSAYPWGFLPRDITPVGFMWALMKTTSPRTYAQIAADAPCMETLDDCKAPREGDVRLDTYGHGWLFLYYDHAWRMVVGELSNATAHAQCLRLGFGEGTVHDDDVSLPLPPAAAGGAHDALVLVDEPCLPAEPLVHCARRSRAASEVRRLRASRLSCKQVGPAACYVGREGGAFCMVGTSRYSKQTMPPHLPSMACGTAGTNFLDRPPVVPPGEPHDEQTGCLTLFDDALSRCIAQPAADGGSARAGARGLSHEDRKMCSQACHDSIIHAIRRDDCFELGVNSTWGTTYGGALKGHAEQVYSRCGQDLWQSAALSADTYEKCVTMLLDMFRRCQEDSERHLCSDACAEKVDEAMAAENCYSVHYYRNEPRAFRGHVTLLNELRERVCIWLPPEWDSGDEGEEGVTAQWYY</sequence>
<evidence type="ECO:0000313" key="1">
    <source>
        <dbReference type="EMBL" id="KAG8458260.1"/>
    </source>
</evidence>
<gene>
    <name evidence="1" type="ORF">KFE25_001552</name>
</gene>
<dbReference type="Proteomes" id="UP000751190">
    <property type="component" value="Unassembled WGS sequence"/>
</dbReference>
<accession>A0A8J5XCK9</accession>
<dbReference type="AlphaFoldDB" id="A0A8J5XCK9"/>
<dbReference type="OrthoDB" id="10468157at2759"/>
<reference evidence="1" key="1">
    <citation type="submission" date="2021-05" db="EMBL/GenBank/DDBJ databases">
        <title>The genome of the haptophyte Pavlova lutheri (Diacronema luteri, Pavlovales) - a model for lipid biosynthesis in eukaryotic algae.</title>
        <authorList>
            <person name="Hulatt C.J."/>
            <person name="Posewitz M.C."/>
        </authorList>
    </citation>
    <scope>NUCLEOTIDE SEQUENCE</scope>
    <source>
        <strain evidence="1">NIVA-4/92</strain>
    </source>
</reference>
<protein>
    <submittedName>
        <fullName evidence="1">Uncharacterized protein</fullName>
    </submittedName>
</protein>
<proteinExistence type="predicted"/>
<comment type="caution">
    <text evidence="1">The sequence shown here is derived from an EMBL/GenBank/DDBJ whole genome shotgun (WGS) entry which is preliminary data.</text>
</comment>